<dbReference type="STRING" id="62062.ENSHHUP00000036420"/>
<evidence type="ECO:0000313" key="7">
    <source>
        <dbReference type="Ensembl" id="ENSHHUP00000036420.1"/>
    </source>
</evidence>
<keyword evidence="4" id="KW-1015">Disulfide bond</keyword>
<sequence>MMYQAFLLTIPLLMAFQTSCINTSTLDSVKMIEQARPPKVSLSRLDELRNRAKFIGRSCKEVKDRYGQSEDGLYYLTTSTGVVYQTFCDMTTAGGGWTLVASVHEDNIYGKCTVGDRWTSQQGNNANWPKGEGNWANRKTFGTVEAATDDDFKNPGYYDIDAEDMSVWHVPNKTPFYHWNLAAIMRYHTERRFLHLYGGNLYYLFHRYPVEYNVGKHLSDNGPSIPIVYDLGDKESTKMFYGPYSGAEIEGGFISFRAINKERAATAICSGVKPKGGSVCSLLTFRMCLTESSRPNTWARLLNTATSTRQESEIHQWATNHMVSNNTSINRVTYTHPSIPPSLPPSHRL</sequence>
<evidence type="ECO:0000256" key="2">
    <source>
        <dbReference type="ARBA" id="ARBA00022734"/>
    </source>
</evidence>
<dbReference type="Gene3D" id="3.90.215.10">
    <property type="entry name" value="Gamma Fibrinogen, chain A, domain 1"/>
    <property type="match status" value="1"/>
</dbReference>
<reference evidence="7" key="2">
    <citation type="submission" date="2025-08" db="UniProtKB">
        <authorList>
            <consortium name="Ensembl"/>
        </authorList>
    </citation>
    <scope>IDENTIFICATION</scope>
</reference>
<evidence type="ECO:0000256" key="1">
    <source>
        <dbReference type="ARBA" id="ARBA00022723"/>
    </source>
</evidence>
<reference evidence="8" key="1">
    <citation type="submission" date="2018-06" db="EMBL/GenBank/DDBJ databases">
        <title>Genome assembly of Danube salmon.</title>
        <authorList>
            <person name="Macqueen D.J."/>
            <person name="Gundappa M.K."/>
        </authorList>
    </citation>
    <scope>NUCLEOTIDE SEQUENCE [LARGE SCALE GENOMIC DNA]</scope>
</reference>
<dbReference type="InterPro" id="IPR036056">
    <property type="entry name" value="Fibrinogen-like_C"/>
</dbReference>
<dbReference type="NCBIfam" id="NF040941">
    <property type="entry name" value="GGGWT_bact"/>
    <property type="match status" value="1"/>
</dbReference>
<dbReference type="FunFam" id="3.90.215.10:FF:000015">
    <property type="entry name" value="Intelectin 2"/>
    <property type="match status" value="1"/>
</dbReference>
<keyword evidence="5" id="KW-0732">Signal</keyword>
<feature type="signal peptide" evidence="5">
    <location>
        <begin position="1"/>
        <end position="20"/>
    </location>
</feature>
<accession>A0A4W5MGB9</accession>
<evidence type="ECO:0000256" key="3">
    <source>
        <dbReference type="ARBA" id="ARBA00022837"/>
    </source>
</evidence>
<keyword evidence="2" id="KW-0430">Lectin</keyword>
<dbReference type="InterPro" id="IPR014716">
    <property type="entry name" value="Fibrinogen_a/b/g_C_1"/>
</dbReference>
<dbReference type="SUPFAM" id="SSF56496">
    <property type="entry name" value="Fibrinogen C-terminal domain-like"/>
    <property type="match status" value="1"/>
</dbReference>
<dbReference type="GO" id="GO:0046872">
    <property type="term" value="F:metal ion binding"/>
    <property type="evidence" value="ECO:0007669"/>
    <property type="project" value="UniProtKB-KW"/>
</dbReference>
<dbReference type="Proteomes" id="UP000314982">
    <property type="component" value="Unassembled WGS sequence"/>
</dbReference>
<dbReference type="GO" id="GO:0070492">
    <property type="term" value="F:oligosaccharide binding"/>
    <property type="evidence" value="ECO:0007669"/>
    <property type="project" value="TreeGrafter"/>
</dbReference>
<dbReference type="Pfam" id="PF00147">
    <property type="entry name" value="Fibrinogen_C"/>
    <property type="match status" value="1"/>
</dbReference>
<dbReference type="PANTHER" id="PTHR16146">
    <property type="entry name" value="INTELECTIN"/>
    <property type="match status" value="1"/>
</dbReference>
<evidence type="ECO:0000313" key="8">
    <source>
        <dbReference type="Proteomes" id="UP000314982"/>
    </source>
</evidence>
<name>A0A4W5MGB9_9TELE</name>
<evidence type="ECO:0000259" key="6">
    <source>
        <dbReference type="PROSITE" id="PS51406"/>
    </source>
</evidence>
<dbReference type="PANTHER" id="PTHR16146:SF46">
    <property type="entry name" value="INTELECTIN-1A-RELATED"/>
    <property type="match status" value="1"/>
</dbReference>
<evidence type="ECO:0000256" key="4">
    <source>
        <dbReference type="ARBA" id="ARBA00023157"/>
    </source>
</evidence>
<dbReference type="GO" id="GO:0005615">
    <property type="term" value="C:extracellular space"/>
    <property type="evidence" value="ECO:0007669"/>
    <property type="project" value="TreeGrafter"/>
</dbReference>
<dbReference type="AlphaFoldDB" id="A0A4W5MGB9"/>
<keyword evidence="1" id="KW-0479">Metal-binding</keyword>
<feature type="chain" id="PRO_5021369907" description="Fibrinogen C-terminal domain-containing protein" evidence="5">
    <location>
        <begin position="21"/>
        <end position="349"/>
    </location>
</feature>
<proteinExistence type="predicted"/>
<protein>
    <recommendedName>
        <fullName evidence="6">Fibrinogen C-terminal domain-containing protein</fullName>
    </recommendedName>
</protein>
<keyword evidence="8" id="KW-1185">Reference proteome</keyword>
<dbReference type="InterPro" id="IPR002181">
    <property type="entry name" value="Fibrinogen_a/b/g_C_dom"/>
</dbReference>
<dbReference type="Ensembl" id="ENSHHUT00000037873.1">
    <property type="protein sequence ID" value="ENSHHUP00000036420.1"/>
    <property type="gene ID" value="ENSHHUG00000022863.1"/>
</dbReference>
<keyword evidence="3" id="KW-0106">Calcium</keyword>
<feature type="domain" description="Fibrinogen C-terminal" evidence="6">
    <location>
        <begin position="50"/>
        <end position="100"/>
    </location>
</feature>
<reference evidence="7" key="3">
    <citation type="submission" date="2025-09" db="UniProtKB">
        <authorList>
            <consortium name="Ensembl"/>
        </authorList>
    </citation>
    <scope>IDENTIFICATION</scope>
</reference>
<evidence type="ECO:0000256" key="5">
    <source>
        <dbReference type="SAM" id="SignalP"/>
    </source>
</evidence>
<organism evidence="7 8">
    <name type="scientific">Hucho hucho</name>
    <name type="common">huchen</name>
    <dbReference type="NCBI Taxonomy" id="62062"/>
    <lineage>
        <taxon>Eukaryota</taxon>
        <taxon>Metazoa</taxon>
        <taxon>Chordata</taxon>
        <taxon>Craniata</taxon>
        <taxon>Vertebrata</taxon>
        <taxon>Euteleostomi</taxon>
        <taxon>Actinopterygii</taxon>
        <taxon>Neopterygii</taxon>
        <taxon>Teleostei</taxon>
        <taxon>Protacanthopterygii</taxon>
        <taxon>Salmoniformes</taxon>
        <taxon>Salmonidae</taxon>
        <taxon>Salmoninae</taxon>
        <taxon>Hucho</taxon>
    </lineage>
</organism>
<dbReference type="PROSITE" id="PS51406">
    <property type="entry name" value="FIBRINOGEN_C_2"/>
    <property type="match status" value="1"/>
</dbReference>
<dbReference type="GeneTree" id="ENSGT00940000154757"/>